<gene>
    <name evidence="2" type="ORF">AOZ06_17460</name>
</gene>
<sequence length="83" mass="8690">MREIRWHHGDRDAATGEHAACGTAAGRAILGNLVDEHGAAGAFPVAPITAAVALVLAVTVTVADRNRGRWLPDERPAPELTNS</sequence>
<dbReference type="KEGG" id="kphy:AOZ06_17460"/>
<proteinExistence type="predicted"/>
<keyword evidence="1" id="KW-0812">Transmembrane</keyword>
<name>A0A0N7F3F2_9PSEU</name>
<dbReference type="STRING" id="860235.AOZ06_17460"/>
<accession>A0A0N7F3F2</accession>
<evidence type="ECO:0000256" key="1">
    <source>
        <dbReference type="SAM" id="Phobius"/>
    </source>
</evidence>
<reference evidence="2 3" key="1">
    <citation type="submission" date="2015-07" db="EMBL/GenBank/DDBJ databases">
        <title>Genome sequencing of Kibdelosporangium phytohabitans.</title>
        <authorList>
            <person name="Qin S."/>
            <person name="Xing K."/>
        </authorList>
    </citation>
    <scope>NUCLEOTIDE SEQUENCE [LARGE SCALE GENOMIC DNA]</scope>
    <source>
        <strain evidence="2 3">KLBMP1111</strain>
    </source>
</reference>
<keyword evidence="1" id="KW-1133">Transmembrane helix</keyword>
<evidence type="ECO:0000313" key="2">
    <source>
        <dbReference type="EMBL" id="ALG08463.1"/>
    </source>
</evidence>
<evidence type="ECO:0000313" key="3">
    <source>
        <dbReference type="Proteomes" id="UP000063699"/>
    </source>
</evidence>
<keyword evidence="1" id="KW-0472">Membrane</keyword>
<dbReference type="RefSeq" id="WP_054290370.1">
    <property type="nucleotide sequence ID" value="NZ_CP012752.1"/>
</dbReference>
<dbReference type="Proteomes" id="UP000063699">
    <property type="component" value="Chromosome"/>
</dbReference>
<dbReference type="EMBL" id="CP012752">
    <property type="protein sequence ID" value="ALG08463.1"/>
    <property type="molecule type" value="Genomic_DNA"/>
</dbReference>
<organism evidence="2 3">
    <name type="scientific">Kibdelosporangium phytohabitans</name>
    <dbReference type="NCBI Taxonomy" id="860235"/>
    <lineage>
        <taxon>Bacteria</taxon>
        <taxon>Bacillati</taxon>
        <taxon>Actinomycetota</taxon>
        <taxon>Actinomycetes</taxon>
        <taxon>Pseudonocardiales</taxon>
        <taxon>Pseudonocardiaceae</taxon>
        <taxon>Kibdelosporangium</taxon>
    </lineage>
</organism>
<protein>
    <submittedName>
        <fullName evidence="2">Uncharacterized protein</fullName>
    </submittedName>
</protein>
<dbReference type="AlphaFoldDB" id="A0A0N7F3F2"/>
<feature type="transmembrane region" description="Helical" evidence="1">
    <location>
        <begin position="42"/>
        <end position="63"/>
    </location>
</feature>
<keyword evidence="3" id="KW-1185">Reference proteome</keyword>